<dbReference type="GO" id="GO:0004519">
    <property type="term" value="F:endonuclease activity"/>
    <property type="evidence" value="ECO:0007669"/>
    <property type="project" value="UniProtKB-KW"/>
</dbReference>
<name>A0A6G1I6C7_9PEZI</name>
<evidence type="ECO:0000313" key="9">
    <source>
        <dbReference type="EMBL" id="KAF2403545.1"/>
    </source>
</evidence>
<dbReference type="EMBL" id="ML996689">
    <property type="protein sequence ID" value="KAF2403545.1"/>
    <property type="molecule type" value="Genomic_DNA"/>
</dbReference>
<dbReference type="PANTHER" id="PTHR33146:SF26">
    <property type="entry name" value="ENDONUCLEASE 4"/>
    <property type="match status" value="1"/>
</dbReference>
<dbReference type="GO" id="GO:0003676">
    <property type="term" value="F:nucleic acid binding"/>
    <property type="evidence" value="ECO:0007669"/>
    <property type="project" value="InterPro"/>
</dbReference>
<keyword evidence="8" id="KW-0732">Signal</keyword>
<protein>
    <submittedName>
        <fullName evidence="9">Nuclease s1</fullName>
    </submittedName>
</protein>
<comment type="similarity">
    <text evidence="1">Belongs to the nuclease type I family.</text>
</comment>
<evidence type="ECO:0000256" key="8">
    <source>
        <dbReference type="SAM" id="SignalP"/>
    </source>
</evidence>
<keyword evidence="6" id="KW-1015">Disulfide bond</keyword>
<evidence type="ECO:0000256" key="5">
    <source>
        <dbReference type="ARBA" id="ARBA00022801"/>
    </source>
</evidence>
<dbReference type="Pfam" id="PF02265">
    <property type="entry name" value="S1-P1_nuclease"/>
    <property type="match status" value="1"/>
</dbReference>
<keyword evidence="2" id="KW-0540">Nuclease</keyword>
<dbReference type="CDD" id="cd11010">
    <property type="entry name" value="S1-P1_nuclease"/>
    <property type="match status" value="1"/>
</dbReference>
<evidence type="ECO:0000256" key="3">
    <source>
        <dbReference type="ARBA" id="ARBA00022723"/>
    </source>
</evidence>
<sequence>MSTMRALFILSTLASSVFCWGNLGHRTVALLAEQDFTEEAQAFAKQLLNGTDIDTAAIWADKYKDTPDGRPTGSWHFVNANDTPPLACDVVPRRDCAQSCILNVIPNMARLLRSLDTTLPEKMEAFNFLIHLVGDLHMPLHVEGLARGGNDIHVTFAAEPTTLHIIWDVHILQKRAAEYGTDERAAAKRWAQELHNRSYDLTSRAAGLQHYLSDPHPVDLAQPEEEILAWAQESNSWVCRYVLKDGQTSVSGRELSGGYYEGAVPIVDELIWKAGKRLASWINALAAEQSRSPVGP</sequence>
<dbReference type="InterPro" id="IPR003154">
    <property type="entry name" value="S1/P1nuclease"/>
</dbReference>
<keyword evidence="5" id="KW-0378">Hydrolase</keyword>
<feature type="signal peptide" evidence="8">
    <location>
        <begin position="1"/>
        <end position="19"/>
    </location>
</feature>
<dbReference type="AlphaFoldDB" id="A0A6G1I6C7"/>
<reference evidence="9" key="1">
    <citation type="journal article" date="2020" name="Stud. Mycol.">
        <title>101 Dothideomycetes genomes: a test case for predicting lifestyles and emergence of pathogens.</title>
        <authorList>
            <person name="Haridas S."/>
            <person name="Albert R."/>
            <person name="Binder M."/>
            <person name="Bloem J."/>
            <person name="Labutti K."/>
            <person name="Salamov A."/>
            <person name="Andreopoulos B."/>
            <person name="Baker S."/>
            <person name="Barry K."/>
            <person name="Bills G."/>
            <person name="Bluhm B."/>
            <person name="Cannon C."/>
            <person name="Castanera R."/>
            <person name="Culley D."/>
            <person name="Daum C."/>
            <person name="Ezra D."/>
            <person name="Gonzalez J."/>
            <person name="Henrissat B."/>
            <person name="Kuo A."/>
            <person name="Liang C."/>
            <person name="Lipzen A."/>
            <person name="Lutzoni F."/>
            <person name="Magnuson J."/>
            <person name="Mondo S."/>
            <person name="Nolan M."/>
            <person name="Ohm R."/>
            <person name="Pangilinan J."/>
            <person name="Park H.-J."/>
            <person name="Ramirez L."/>
            <person name="Alfaro M."/>
            <person name="Sun H."/>
            <person name="Tritt A."/>
            <person name="Yoshinaga Y."/>
            <person name="Zwiers L.-H."/>
            <person name="Turgeon B."/>
            <person name="Goodwin S."/>
            <person name="Spatafora J."/>
            <person name="Crous P."/>
            <person name="Grigoriev I."/>
        </authorList>
    </citation>
    <scope>NUCLEOTIDE SEQUENCE</scope>
    <source>
        <strain evidence="9">CBS 262.69</strain>
    </source>
</reference>
<dbReference type="SUPFAM" id="SSF48537">
    <property type="entry name" value="Phospholipase C/P1 nuclease"/>
    <property type="match status" value="1"/>
</dbReference>
<evidence type="ECO:0000256" key="6">
    <source>
        <dbReference type="ARBA" id="ARBA00023157"/>
    </source>
</evidence>
<evidence type="ECO:0000256" key="1">
    <source>
        <dbReference type="ARBA" id="ARBA00009547"/>
    </source>
</evidence>
<dbReference type="GO" id="GO:0046872">
    <property type="term" value="F:metal ion binding"/>
    <property type="evidence" value="ECO:0007669"/>
    <property type="project" value="UniProtKB-KW"/>
</dbReference>
<organism evidence="9 10">
    <name type="scientific">Trichodelitschia bisporula</name>
    <dbReference type="NCBI Taxonomy" id="703511"/>
    <lineage>
        <taxon>Eukaryota</taxon>
        <taxon>Fungi</taxon>
        <taxon>Dikarya</taxon>
        <taxon>Ascomycota</taxon>
        <taxon>Pezizomycotina</taxon>
        <taxon>Dothideomycetes</taxon>
        <taxon>Dothideomycetes incertae sedis</taxon>
        <taxon>Phaeotrichales</taxon>
        <taxon>Phaeotrichaceae</taxon>
        <taxon>Trichodelitschia</taxon>
    </lineage>
</organism>
<proteinExistence type="inferred from homology"/>
<keyword evidence="4" id="KW-0255">Endonuclease</keyword>
<evidence type="ECO:0000256" key="2">
    <source>
        <dbReference type="ARBA" id="ARBA00022722"/>
    </source>
</evidence>
<gene>
    <name evidence="9" type="ORF">EJ06DRAFT_282355</name>
</gene>
<keyword evidence="7" id="KW-0325">Glycoprotein</keyword>
<dbReference type="GO" id="GO:0016788">
    <property type="term" value="F:hydrolase activity, acting on ester bonds"/>
    <property type="evidence" value="ECO:0007669"/>
    <property type="project" value="InterPro"/>
</dbReference>
<feature type="chain" id="PRO_5026160436" evidence="8">
    <location>
        <begin position="20"/>
        <end position="296"/>
    </location>
</feature>
<keyword evidence="10" id="KW-1185">Reference proteome</keyword>
<dbReference type="PANTHER" id="PTHR33146">
    <property type="entry name" value="ENDONUCLEASE 4"/>
    <property type="match status" value="1"/>
</dbReference>
<evidence type="ECO:0000256" key="7">
    <source>
        <dbReference type="ARBA" id="ARBA00023180"/>
    </source>
</evidence>
<accession>A0A6G1I6C7</accession>
<evidence type="ECO:0000313" key="10">
    <source>
        <dbReference type="Proteomes" id="UP000799640"/>
    </source>
</evidence>
<dbReference type="Proteomes" id="UP000799640">
    <property type="component" value="Unassembled WGS sequence"/>
</dbReference>
<dbReference type="OrthoDB" id="441446at2759"/>
<dbReference type="Gene3D" id="1.10.575.10">
    <property type="entry name" value="P1 Nuclease"/>
    <property type="match status" value="1"/>
</dbReference>
<dbReference type="InterPro" id="IPR008947">
    <property type="entry name" value="PLipase_C/P1_nuclease_dom_sf"/>
</dbReference>
<evidence type="ECO:0000256" key="4">
    <source>
        <dbReference type="ARBA" id="ARBA00022759"/>
    </source>
</evidence>
<keyword evidence="3" id="KW-0479">Metal-binding</keyword>
<dbReference type="GO" id="GO:0006308">
    <property type="term" value="P:DNA catabolic process"/>
    <property type="evidence" value="ECO:0007669"/>
    <property type="project" value="InterPro"/>
</dbReference>